<keyword evidence="4" id="KW-1185">Reference proteome</keyword>
<name>A0ABW9RPG6_9BACT</name>
<protein>
    <submittedName>
        <fullName evidence="3">DUF4296 domain-containing protein</fullName>
    </submittedName>
</protein>
<comment type="caution">
    <text evidence="3">The sequence shown here is derived from an EMBL/GenBank/DDBJ whole genome shotgun (WGS) entry which is preliminary data.</text>
</comment>
<gene>
    <name evidence="3" type="ORF">E1163_13840</name>
</gene>
<dbReference type="RefSeq" id="WP_155172792.1">
    <property type="nucleotide sequence ID" value="NZ_BAAAFL010000015.1"/>
</dbReference>
<sequence>MKTKILLICYVLLLAACSKEDEAPDDLLSKDKMVPLLIDIYIGESRVNNLRLSRDSSMAIFEVYEGELFKQHQVTDSTYRRSMTYYYNHPKELEEIYGIVLDSLNLREQRLKEQREKEEVRDEKDKKEKDEKKDKE</sequence>
<reference evidence="3 4" key="1">
    <citation type="submission" date="2019-02" db="EMBL/GenBank/DDBJ databases">
        <authorList>
            <person name="Goldberg S.R."/>
            <person name="Haltli B.A."/>
            <person name="Correa H."/>
            <person name="Russell K.G."/>
        </authorList>
    </citation>
    <scope>NUCLEOTIDE SEQUENCE [LARGE SCALE GENOMIC DNA]</scope>
    <source>
        <strain evidence="3 4">JCM 16186</strain>
    </source>
</reference>
<evidence type="ECO:0000259" key="2">
    <source>
        <dbReference type="Pfam" id="PF14129"/>
    </source>
</evidence>
<accession>A0ABW9RPG6</accession>
<dbReference type="PROSITE" id="PS51257">
    <property type="entry name" value="PROKAR_LIPOPROTEIN"/>
    <property type="match status" value="1"/>
</dbReference>
<proteinExistence type="predicted"/>
<dbReference type="InterPro" id="IPR025381">
    <property type="entry name" value="DUF4296"/>
</dbReference>
<dbReference type="Pfam" id="PF14129">
    <property type="entry name" value="DUF4296"/>
    <property type="match status" value="1"/>
</dbReference>
<dbReference type="EMBL" id="SMLW01000559">
    <property type="protein sequence ID" value="MTI26034.1"/>
    <property type="molecule type" value="Genomic_DNA"/>
</dbReference>
<feature type="domain" description="DUF4296" evidence="2">
    <location>
        <begin position="24"/>
        <end position="108"/>
    </location>
</feature>
<evidence type="ECO:0000313" key="4">
    <source>
        <dbReference type="Proteomes" id="UP000798808"/>
    </source>
</evidence>
<dbReference type="Proteomes" id="UP000798808">
    <property type="component" value="Unassembled WGS sequence"/>
</dbReference>
<evidence type="ECO:0000256" key="1">
    <source>
        <dbReference type="SAM" id="MobiDB-lite"/>
    </source>
</evidence>
<organism evidence="3 4">
    <name type="scientific">Fulvivirga kasyanovii</name>
    <dbReference type="NCBI Taxonomy" id="396812"/>
    <lineage>
        <taxon>Bacteria</taxon>
        <taxon>Pseudomonadati</taxon>
        <taxon>Bacteroidota</taxon>
        <taxon>Cytophagia</taxon>
        <taxon>Cytophagales</taxon>
        <taxon>Fulvivirgaceae</taxon>
        <taxon>Fulvivirga</taxon>
    </lineage>
</organism>
<feature type="region of interest" description="Disordered" evidence="1">
    <location>
        <begin position="112"/>
        <end position="136"/>
    </location>
</feature>
<evidence type="ECO:0000313" key="3">
    <source>
        <dbReference type="EMBL" id="MTI26034.1"/>
    </source>
</evidence>